<reference evidence="1" key="1">
    <citation type="journal article" date="2021" name="Proc. Natl. Acad. Sci. U.S.A.">
        <title>A Catalog of Tens of Thousands of Viruses from Human Metagenomes Reveals Hidden Associations with Chronic Diseases.</title>
        <authorList>
            <person name="Tisza M.J."/>
            <person name="Buck C.B."/>
        </authorList>
    </citation>
    <scope>NUCLEOTIDE SEQUENCE</scope>
    <source>
        <strain evidence="1">Ct2iq11</strain>
    </source>
</reference>
<dbReference type="EMBL" id="BK032872">
    <property type="protein sequence ID" value="DAF65035.1"/>
    <property type="molecule type" value="Genomic_DNA"/>
</dbReference>
<accession>A0A8S5TPJ2</accession>
<name>A0A8S5TPJ2_9CAUD</name>
<organism evidence="1">
    <name type="scientific">Podoviridae sp. ct2iq11</name>
    <dbReference type="NCBI Taxonomy" id="2827720"/>
    <lineage>
        <taxon>Viruses</taxon>
        <taxon>Duplodnaviria</taxon>
        <taxon>Heunggongvirae</taxon>
        <taxon>Uroviricota</taxon>
        <taxon>Caudoviricetes</taxon>
    </lineage>
</organism>
<sequence>MNIEVKDSGKELKNFLESNLPMLFPRSRISELTNGIISYRTMVNLDYKRLGPPIVRVGRKICYSKKDFIAWAVKFYCIDNVENY</sequence>
<proteinExistence type="predicted"/>
<protein>
    <submittedName>
        <fullName evidence="1">Excisionase</fullName>
    </submittedName>
</protein>
<evidence type="ECO:0000313" key="1">
    <source>
        <dbReference type="EMBL" id="DAF65035.1"/>
    </source>
</evidence>